<dbReference type="InterPro" id="IPR027417">
    <property type="entry name" value="P-loop_NTPase"/>
</dbReference>
<feature type="domain" description="CobQ/CobB/MinD/ParA nucleotide binding" evidence="1">
    <location>
        <begin position="3"/>
        <end position="190"/>
    </location>
</feature>
<dbReference type="RefSeq" id="WP_077024890.1">
    <property type="nucleotide sequence ID" value="NZ_CP017641.1"/>
</dbReference>
<dbReference type="Gene3D" id="3.40.50.300">
    <property type="entry name" value="P-loop containing nucleotide triphosphate hydrolases"/>
    <property type="match status" value="1"/>
</dbReference>
<dbReference type="STRING" id="1891926.Fuma_03044"/>
<dbReference type="KEGG" id="fmr:Fuma_03044"/>
<dbReference type="CDD" id="cd02042">
    <property type="entry name" value="ParAB_family"/>
    <property type="match status" value="1"/>
</dbReference>
<proteinExistence type="predicted"/>
<dbReference type="OrthoDB" id="9804460at2"/>
<dbReference type="AlphaFoldDB" id="A0A1P8WHC1"/>
<name>A0A1P8WHC1_9PLAN</name>
<evidence type="ECO:0000259" key="1">
    <source>
        <dbReference type="Pfam" id="PF01656"/>
    </source>
</evidence>
<dbReference type="InterPro" id="IPR002586">
    <property type="entry name" value="CobQ/CobB/MinD/ParA_Nub-bd_dom"/>
</dbReference>
<dbReference type="PANTHER" id="PTHR13696">
    <property type="entry name" value="P-LOOP CONTAINING NUCLEOSIDE TRIPHOSPHATE HYDROLASE"/>
    <property type="match status" value="1"/>
</dbReference>
<dbReference type="EMBL" id="CP017641">
    <property type="protein sequence ID" value="APZ93427.1"/>
    <property type="molecule type" value="Genomic_DNA"/>
</dbReference>
<keyword evidence="3" id="KW-1185">Reference proteome</keyword>
<dbReference type="PANTHER" id="PTHR13696:SF96">
    <property type="entry name" value="COBQ_COBB_MIND_PARA NUCLEOTIDE BINDING DOMAIN-CONTAINING PROTEIN"/>
    <property type="match status" value="1"/>
</dbReference>
<organism evidence="2 3">
    <name type="scientific">Fuerstiella marisgermanici</name>
    <dbReference type="NCBI Taxonomy" id="1891926"/>
    <lineage>
        <taxon>Bacteria</taxon>
        <taxon>Pseudomonadati</taxon>
        <taxon>Planctomycetota</taxon>
        <taxon>Planctomycetia</taxon>
        <taxon>Planctomycetales</taxon>
        <taxon>Planctomycetaceae</taxon>
        <taxon>Fuerstiella</taxon>
    </lineage>
</organism>
<gene>
    <name evidence="2" type="primary">soj_1</name>
    <name evidence="2" type="ORF">Fuma_03044</name>
</gene>
<dbReference type="PIRSF" id="PIRSF009320">
    <property type="entry name" value="Nuc_binding_HP_1000"/>
    <property type="match status" value="1"/>
</dbReference>
<dbReference type="SUPFAM" id="SSF52540">
    <property type="entry name" value="P-loop containing nucleoside triphosphate hydrolases"/>
    <property type="match status" value="1"/>
</dbReference>
<evidence type="ECO:0000313" key="2">
    <source>
        <dbReference type="EMBL" id="APZ93427.1"/>
    </source>
</evidence>
<reference evidence="2 3" key="1">
    <citation type="journal article" date="2016" name="Front. Microbiol.">
        <title>Fuerstia marisgermanicae gen. nov., sp. nov., an Unusual Member of the Phylum Planctomycetes from the German Wadden Sea.</title>
        <authorList>
            <person name="Kohn T."/>
            <person name="Heuer A."/>
            <person name="Jogler M."/>
            <person name="Vollmers J."/>
            <person name="Boedeker C."/>
            <person name="Bunk B."/>
            <person name="Rast P."/>
            <person name="Borchert D."/>
            <person name="Glockner I."/>
            <person name="Freese H.M."/>
            <person name="Klenk H.P."/>
            <person name="Overmann J."/>
            <person name="Kaster A.K."/>
            <person name="Rohde M."/>
            <person name="Wiegand S."/>
            <person name="Jogler C."/>
        </authorList>
    </citation>
    <scope>NUCLEOTIDE SEQUENCE [LARGE SCALE GENOMIC DNA]</scope>
    <source>
        <strain evidence="2 3">NH11</strain>
    </source>
</reference>
<dbReference type="InterPro" id="IPR048089">
    <property type="entry name" value="McdA"/>
</dbReference>
<dbReference type="InterPro" id="IPR050678">
    <property type="entry name" value="DNA_Partitioning_ATPase"/>
</dbReference>
<dbReference type="Proteomes" id="UP000187735">
    <property type="component" value="Chromosome"/>
</dbReference>
<protein>
    <submittedName>
        <fullName evidence="2">Sporulation initiation inhibitor protein soj</fullName>
    </submittedName>
</protein>
<dbReference type="Pfam" id="PF01656">
    <property type="entry name" value="CbiA"/>
    <property type="match status" value="1"/>
</dbReference>
<evidence type="ECO:0000313" key="3">
    <source>
        <dbReference type="Proteomes" id="UP000187735"/>
    </source>
</evidence>
<dbReference type="NCBIfam" id="NF041546">
    <property type="entry name" value="ParA_partition"/>
    <property type="match status" value="1"/>
</dbReference>
<accession>A0A1P8WHC1</accession>
<sequence>MRIAFLNQKGGVGKTTLAVNVADGIARRGKRTLLIDADPQGSAIEWASARAANLEDGENASFPVVGLPANFIHKELPALARDYDCVIIDGPPRVNKVSAAAIQASDLVIIPVQPSPYDIWAADEIISLIEQSKAIRPEIEAVFVVNRKITKTALGNAIGDALIDYPLPVLETEICQRVAFAETASRGQSVLEAVPRQRAAKEITKLISEIMELFDEQGCLIPWHTA</sequence>